<sequence>MPQNILITGASGYLGGTLLARWSGAKLRGYDKLFALVRTNAQDEAVRKYGAQPLTFNLGDEAAVREAILANNINIVYYLIDALHAESQVFFIRALGELKKKTGQEVHFLHTTGVKIFSSLAGAPTDRPLLDSEPDLYSIQKAQKAGSALMQEAVDTNSTVIEQGEAHGVRTYIFAPCIVYGQGEGFGNKISIQTVAIVKAAKAAGQVYKITPGRPIRQTWPVCHVVDNTNLFLAILKSILGGEKPGHGKRGYYLAASGSVAWDDLYAAMAATLAKRGVIKDDTVVAADDSALEKMASGLECPKPFVEVQLGGNCTFTAAHGQELGWKAQYSPEHAVETADAEVDFILQNLE</sequence>
<keyword evidence="3" id="KW-1185">Reference proteome</keyword>
<evidence type="ECO:0000313" key="3">
    <source>
        <dbReference type="Proteomes" id="UP001521184"/>
    </source>
</evidence>
<dbReference type="InterPro" id="IPR036291">
    <property type="entry name" value="NAD(P)-bd_dom_sf"/>
</dbReference>
<evidence type="ECO:0000259" key="1">
    <source>
        <dbReference type="Pfam" id="PF01370"/>
    </source>
</evidence>
<dbReference type="PANTHER" id="PTHR48079:SF6">
    <property type="entry name" value="NAD(P)-BINDING DOMAIN-CONTAINING PROTEIN-RELATED"/>
    <property type="match status" value="1"/>
</dbReference>
<protein>
    <recommendedName>
        <fullName evidence="1">NAD-dependent epimerase/dehydratase domain-containing protein</fullName>
    </recommendedName>
</protein>
<evidence type="ECO:0000313" key="2">
    <source>
        <dbReference type="EMBL" id="KAL1638780.1"/>
    </source>
</evidence>
<reference evidence="2 3" key="1">
    <citation type="journal article" date="2023" name="Plant Dis.">
        <title>First Report of Diplodia intermedia Causing Canker and Dieback Diseases on Apple Trees in Canada.</title>
        <authorList>
            <person name="Ellouze W."/>
            <person name="Ilyukhin E."/>
            <person name="Sulman M."/>
            <person name="Ali S."/>
        </authorList>
    </citation>
    <scope>NUCLEOTIDE SEQUENCE [LARGE SCALE GENOMIC DNA]</scope>
    <source>
        <strain evidence="2 3">M45-28</strain>
    </source>
</reference>
<dbReference type="InterPro" id="IPR051783">
    <property type="entry name" value="NAD(P)-dependent_oxidoreduct"/>
</dbReference>
<name>A0ABR3TGZ8_9PEZI</name>
<dbReference type="Pfam" id="PF01370">
    <property type="entry name" value="Epimerase"/>
    <property type="match status" value="1"/>
</dbReference>
<proteinExistence type="predicted"/>
<dbReference type="Proteomes" id="UP001521184">
    <property type="component" value="Unassembled WGS sequence"/>
</dbReference>
<accession>A0ABR3TGZ8</accession>
<dbReference type="InterPro" id="IPR001509">
    <property type="entry name" value="Epimerase_deHydtase"/>
</dbReference>
<dbReference type="SUPFAM" id="SSF51735">
    <property type="entry name" value="NAD(P)-binding Rossmann-fold domains"/>
    <property type="match status" value="1"/>
</dbReference>
<dbReference type="EMBL" id="JAKEKT020000074">
    <property type="protein sequence ID" value="KAL1638780.1"/>
    <property type="molecule type" value="Genomic_DNA"/>
</dbReference>
<comment type="caution">
    <text evidence="2">The sequence shown here is derived from an EMBL/GenBank/DDBJ whole genome shotgun (WGS) entry which is preliminary data.</text>
</comment>
<gene>
    <name evidence="2" type="ORF">SLS58_008594</name>
</gene>
<dbReference type="Gene3D" id="3.40.50.720">
    <property type="entry name" value="NAD(P)-binding Rossmann-like Domain"/>
    <property type="match status" value="1"/>
</dbReference>
<organism evidence="2 3">
    <name type="scientific">Diplodia intermedia</name>
    <dbReference type="NCBI Taxonomy" id="856260"/>
    <lineage>
        <taxon>Eukaryota</taxon>
        <taxon>Fungi</taxon>
        <taxon>Dikarya</taxon>
        <taxon>Ascomycota</taxon>
        <taxon>Pezizomycotina</taxon>
        <taxon>Dothideomycetes</taxon>
        <taxon>Dothideomycetes incertae sedis</taxon>
        <taxon>Botryosphaeriales</taxon>
        <taxon>Botryosphaeriaceae</taxon>
        <taxon>Diplodia</taxon>
    </lineage>
</organism>
<dbReference type="PANTHER" id="PTHR48079">
    <property type="entry name" value="PROTEIN YEEZ"/>
    <property type="match status" value="1"/>
</dbReference>
<feature type="domain" description="NAD-dependent epimerase/dehydratase" evidence="1">
    <location>
        <begin position="5"/>
        <end position="245"/>
    </location>
</feature>